<protein>
    <submittedName>
        <fullName evidence="1">Uncharacterized protein</fullName>
    </submittedName>
</protein>
<organism evidence="1 2">
    <name type="scientific">Zopfia rhizophila CBS 207.26</name>
    <dbReference type="NCBI Taxonomy" id="1314779"/>
    <lineage>
        <taxon>Eukaryota</taxon>
        <taxon>Fungi</taxon>
        <taxon>Dikarya</taxon>
        <taxon>Ascomycota</taxon>
        <taxon>Pezizomycotina</taxon>
        <taxon>Dothideomycetes</taxon>
        <taxon>Dothideomycetes incertae sedis</taxon>
        <taxon>Zopfiaceae</taxon>
        <taxon>Zopfia</taxon>
    </lineage>
</organism>
<proteinExistence type="predicted"/>
<evidence type="ECO:0000313" key="1">
    <source>
        <dbReference type="EMBL" id="KAF2195003.1"/>
    </source>
</evidence>
<name>A0A6A6EVG2_9PEZI</name>
<dbReference type="EMBL" id="ML994610">
    <property type="protein sequence ID" value="KAF2195003.1"/>
    <property type="molecule type" value="Genomic_DNA"/>
</dbReference>
<dbReference type="AlphaFoldDB" id="A0A6A6EVG2"/>
<dbReference type="Proteomes" id="UP000800200">
    <property type="component" value="Unassembled WGS sequence"/>
</dbReference>
<evidence type="ECO:0000313" key="2">
    <source>
        <dbReference type="Proteomes" id="UP000800200"/>
    </source>
</evidence>
<keyword evidence="2" id="KW-1185">Reference proteome</keyword>
<reference evidence="1" key="1">
    <citation type="journal article" date="2020" name="Stud. Mycol.">
        <title>101 Dothideomycetes genomes: a test case for predicting lifestyles and emergence of pathogens.</title>
        <authorList>
            <person name="Haridas S."/>
            <person name="Albert R."/>
            <person name="Binder M."/>
            <person name="Bloem J."/>
            <person name="Labutti K."/>
            <person name="Salamov A."/>
            <person name="Andreopoulos B."/>
            <person name="Baker S."/>
            <person name="Barry K."/>
            <person name="Bills G."/>
            <person name="Bluhm B."/>
            <person name="Cannon C."/>
            <person name="Castanera R."/>
            <person name="Culley D."/>
            <person name="Daum C."/>
            <person name="Ezra D."/>
            <person name="Gonzalez J."/>
            <person name="Henrissat B."/>
            <person name="Kuo A."/>
            <person name="Liang C."/>
            <person name="Lipzen A."/>
            <person name="Lutzoni F."/>
            <person name="Magnuson J."/>
            <person name="Mondo S."/>
            <person name="Nolan M."/>
            <person name="Ohm R."/>
            <person name="Pangilinan J."/>
            <person name="Park H.-J."/>
            <person name="Ramirez L."/>
            <person name="Alfaro M."/>
            <person name="Sun H."/>
            <person name="Tritt A."/>
            <person name="Yoshinaga Y."/>
            <person name="Zwiers L.-H."/>
            <person name="Turgeon B."/>
            <person name="Goodwin S."/>
            <person name="Spatafora J."/>
            <person name="Crous P."/>
            <person name="Grigoriev I."/>
        </authorList>
    </citation>
    <scope>NUCLEOTIDE SEQUENCE</scope>
    <source>
        <strain evidence="1">CBS 207.26</strain>
    </source>
</reference>
<accession>A0A6A6EVG2</accession>
<gene>
    <name evidence="1" type="ORF">K469DRAFT_2091</name>
</gene>
<sequence>MPFRNARRRPPCLTPSSLLPFHSNQPRARCHRRPAHCVLMGPIIWKCSLVEGWHGAECSPPFLRAAEASVTHCFMHVLVEECMAPMPLS</sequence>